<keyword evidence="3" id="KW-0472">Membrane</keyword>
<evidence type="ECO:0000259" key="4">
    <source>
        <dbReference type="Pfam" id="PF10708"/>
    </source>
</evidence>
<feature type="coiled-coil region" evidence="1">
    <location>
        <begin position="106"/>
        <end position="133"/>
    </location>
</feature>
<organism evidence="5 6">
    <name type="scientific">Schaalia odontolytica</name>
    <dbReference type="NCBI Taxonomy" id="1660"/>
    <lineage>
        <taxon>Bacteria</taxon>
        <taxon>Bacillati</taxon>
        <taxon>Actinomycetota</taxon>
        <taxon>Actinomycetes</taxon>
        <taxon>Actinomycetales</taxon>
        <taxon>Actinomycetaceae</taxon>
        <taxon>Schaalia</taxon>
    </lineage>
</organism>
<evidence type="ECO:0000256" key="2">
    <source>
        <dbReference type="SAM" id="MobiDB-lite"/>
    </source>
</evidence>
<dbReference type="Pfam" id="PF10708">
    <property type="entry name" value="DUF2510"/>
    <property type="match status" value="1"/>
</dbReference>
<reference evidence="5 6" key="1">
    <citation type="submission" date="2018-06" db="EMBL/GenBank/DDBJ databases">
        <authorList>
            <consortium name="Pathogen Informatics"/>
            <person name="Doyle S."/>
        </authorList>
    </citation>
    <scope>NUCLEOTIDE SEQUENCE [LARGE SCALE GENOMIC DNA]</scope>
    <source>
        <strain evidence="5 6">NCTC9935</strain>
    </source>
</reference>
<dbReference type="Proteomes" id="UP000250192">
    <property type="component" value="Unassembled WGS sequence"/>
</dbReference>
<evidence type="ECO:0000256" key="1">
    <source>
        <dbReference type="SAM" id="Coils"/>
    </source>
</evidence>
<evidence type="ECO:0000313" key="5">
    <source>
        <dbReference type="EMBL" id="SPT55466.1"/>
    </source>
</evidence>
<dbReference type="InterPro" id="IPR018929">
    <property type="entry name" value="DUF2510"/>
</dbReference>
<feature type="region of interest" description="Disordered" evidence="2">
    <location>
        <begin position="1"/>
        <end position="80"/>
    </location>
</feature>
<evidence type="ECO:0000313" key="6">
    <source>
        <dbReference type="Proteomes" id="UP000250192"/>
    </source>
</evidence>
<feature type="compositionally biased region" description="Pro residues" evidence="2">
    <location>
        <begin position="65"/>
        <end position="76"/>
    </location>
</feature>
<dbReference type="EMBL" id="UAPR01000002">
    <property type="protein sequence ID" value="SPT55466.1"/>
    <property type="molecule type" value="Genomic_DNA"/>
</dbReference>
<name>A0A2X0U2T1_9ACTO</name>
<protein>
    <submittedName>
        <fullName evidence="5">Protein of uncharacterized function (DUF2510)</fullName>
    </submittedName>
</protein>
<dbReference type="RefSeq" id="WP_165835842.1">
    <property type="nucleotide sequence ID" value="NZ_CAUQLB010000005.1"/>
</dbReference>
<gene>
    <name evidence="5" type="ORF">NCTC9935_00972</name>
</gene>
<feature type="domain" description="DUF2510" evidence="4">
    <location>
        <begin position="7"/>
        <end position="36"/>
    </location>
</feature>
<keyword evidence="6" id="KW-1185">Reference proteome</keyword>
<dbReference type="GeneID" id="93758438"/>
<keyword evidence="3" id="KW-1133">Transmembrane helix</keyword>
<accession>A0A2X0U2T1</accession>
<feature type="transmembrane region" description="Helical" evidence="3">
    <location>
        <begin position="82"/>
        <end position="103"/>
    </location>
</feature>
<dbReference type="AlphaFoldDB" id="A0A2X0U2T1"/>
<evidence type="ECO:0000256" key="3">
    <source>
        <dbReference type="SAM" id="Phobius"/>
    </source>
</evidence>
<keyword evidence="1" id="KW-0175">Coiled coil</keyword>
<proteinExistence type="predicted"/>
<sequence>MSNTVQGWYADPEGSDQLRWWDGSQWSNHFRPAPTGDETPVVTQSEPSPQAAPPPTGAPIQVPAAPTPAAPKPSSRPPSSQIITAGFLTLLAIFFIGCSALAATSYVKSGEELQQAQSDYDQAKQKLQEAKDEAK</sequence>
<keyword evidence="3" id="KW-0812">Transmembrane</keyword>